<evidence type="ECO:0000256" key="1">
    <source>
        <dbReference type="PIRSR" id="PIRSR005902-1"/>
    </source>
</evidence>
<dbReference type="PANTHER" id="PTHR47345:SF1">
    <property type="entry name" value="CUT9-INTERACTING PROTEIN SCN1"/>
    <property type="match status" value="1"/>
</dbReference>
<dbReference type="GO" id="GO:0016788">
    <property type="term" value="F:hydrolase activity, acting on ester bonds"/>
    <property type="evidence" value="ECO:0007669"/>
    <property type="project" value="InterPro"/>
</dbReference>
<feature type="binding site" evidence="1">
    <location>
        <position position="216"/>
    </location>
    <ligand>
        <name>a divalent metal cation</name>
        <dbReference type="ChEBI" id="CHEBI:60240"/>
        <label>1</label>
    </ligand>
</feature>
<feature type="binding site" evidence="1">
    <location>
        <position position="6"/>
    </location>
    <ligand>
        <name>a divalent metal cation</name>
        <dbReference type="ChEBI" id="CHEBI:60240"/>
        <label>1</label>
    </ligand>
</feature>
<dbReference type="PIRSF" id="PIRSF005902">
    <property type="entry name" value="DNase_TatD"/>
    <property type="match status" value="1"/>
</dbReference>
<gene>
    <name evidence="2" type="primary">scn1</name>
    <name evidence="2" type="ORF">LPJ53_005297</name>
</gene>
<feature type="binding site" evidence="1">
    <location>
        <position position="8"/>
    </location>
    <ligand>
        <name>a divalent metal cation</name>
        <dbReference type="ChEBI" id="CHEBI:60240"/>
        <label>1</label>
    </ligand>
</feature>
<dbReference type="OrthoDB" id="413993at2759"/>
<proteinExistence type="predicted"/>
<protein>
    <submittedName>
        <fullName evidence="2">Cut9-interacting protein scn1</fullName>
    </submittedName>
</protein>
<dbReference type="InterPro" id="IPR001130">
    <property type="entry name" value="TatD-like"/>
</dbReference>
<comment type="caution">
    <text evidence="2">The sequence shown here is derived from an EMBL/GenBank/DDBJ whole genome shotgun (WGS) entry which is preliminary data.</text>
</comment>
<dbReference type="GO" id="GO:0046872">
    <property type="term" value="F:metal ion binding"/>
    <property type="evidence" value="ECO:0007669"/>
    <property type="project" value="UniProtKB-KW"/>
</dbReference>
<keyword evidence="1" id="KW-0479">Metal-binding</keyword>
<feature type="binding site" evidence="1">
    <location>
        <position position="133"/>
    </location>
    <ligand>
        <name>a divalent metal cation</name>
        <dbReference type="ChEBI" id="CHEBI:60240"/>
        <label>2</label>
    </ligand>
</feature>
<feature type="binding site" evidence="1">
    <location>
        <position position="161"/>
    </location>
    <ligand>
        <name>a divalent metal cation</name>
        <dbReference type="ChEBI" id="CHEBI:60240"/>
        <label>2</label>
    </ligand>
</feature>
<dbReference type="Proteomes" id="UP001149813">
    <property type="component" value="Unassembled WGS sequence"/>
</dbReference>
<dbReference type="Gene3D" id="3.20.20.140">
    <property type="entry name" value="Metal-dependent hydrolases"/>
    <property type="match status" value="1"/>
</dbReference>
<sequence>MIYDVHCHIQETPASYGVLESQNNIRYCVQATNYVDWKDVVELKGRFGDMIIPAFGVHPWFVEKIKSGDIPSSWKDELRQLIGEHGGIVGECGLDKAARNRESNRVYPFAPQISLLKEQLEIACSLRVPVSLHCVRAFGALVDVLRDGQERGMLPPRIMLHSYSGSADMLRQIFCTGELGKRIYVSFSQFVNGRNVEKSTQCIQAVPEDRILVESDLHDAAAAGEALDSVIELVSQARGWSAGEARERLAANSRQFFSRHDQS</sequence>
<name>A0A9W7XVC0_9FUNG</name>
<accession>A0A9W7XVC0</accession>
<dbReference type="Pfam" id="PF01026">
    <property type="entry name" value="TatD_DNase"/>
    <property type="match status" value="1"/>
</dbReference>
<dbReference type="EMBL" id="JANBOJ010000307">
    <property type="protein sequence ID" value="KAJ1720021.1"/>
    <property type="molecule type" value="Genomic_DNA"/>
</dbReference>
<dbReference type="SUPFAM" id="SSF51556">
    <property type="entry name" value="Metallo-dependent hydrolases"/>
    <property type="match status" value="1"/>
</dbReference>
<dbReference type="InterPro" id="IPR053044">
    <property type="entry name" value="Metallo-hydrolase/TatD-type"/>
</dbReference>
<feature type="binding site" evidence="1">
    <location>
        <position position="91"/>
    </location>
    <ligand>
        <name>a divalent metal cation</name>
        <dbReference type="ChEBI" id="CHEBI:60240"/>
        <label>1</label>
    </ligand>
</feature>
<organism evidence="2 3">
    <name type="scientific">Coemansia erecta</name>
    <dbReference type="NCBI Taxonomy" id="147472"/>
    <lineage>
        <taxon>Eukaryota</taxon>
        <taxon>Fungi</taxon>
        <taxon>Fungi incertae sedis</taxon>
        <taxon>Zoopagomycota</taxon>
        <taxon>Kickxellomycotina</taxon>
        <taxon>Kickxellomycetes</taxon>
        <taxon>Kickxellales</taxon>
        <taxon>Kickxellaceae</taxon>
        <taxon>Coemansia</taxon>
    </lineage>
</organism>
<evidence type="ECO:0000313" key="2">
    <source>
        <dbReference type="EMBL" id="KAJ1720021.1"/>
    </source>
</evidence>
<keyword evidence="3" id="KW-1185">Reference proteome</keyword>
<evidence type="ECO:0000313" key="3">
    <source>
        <dbReference type="Proteomes" id="UP001149813"/>
    </source>
</evidence>
<reference evidence="2" key="1">
    <citation type="submission" date="2022-07" db="EMBL/GenBank/DDBJ databases">
        <title>Phylogenomic reconstructions and comparative analyses of Kickxellomycotina fungi.</title>
        <authorList>
            <person name="Reynolds N.K."/>
            <person name="Stajich J.E."/>
            <person name="Barry K."/>
            <person name="Grigoriev I.V."/>
            <person name="Crous P."/>
            <person name="Smith M.E."/>
        </authorList>
    </citation>
    <scope>NUCLEOTIDE SEQUENCE</scope>
    <source>
        <strain evidence="2">NBRC 32514</strain>
    </source>
</reference>
<dbReference type="PANTHER" id="PTHR47345">
    <property type="entry name" value="CUT9-INTERACTING PROTEIN SCN1"/>
    <property type="match status" value="1"/>
</dbReference>
<dbReference type="InterPro" id="IPR032466">
    <property type="entry name" value="Metal_Hydrolase"/>
</dbReference>
<dbReference type="AlphaFoldDB" id="A0A9W7XVC0"/>